<reference evidence="3" key="1">
    <citation type="submission" date="2019-02" db="EMBL/GenBank/DDBJ databases">
        <authorList>
            <person name="Gruber-Vodicka R. H."/>
            <person name="Seah K. B. B."/>
        </authorList>
    </citation>
    <scope>NUCLEOTIDE SEQUENCE</scope>
    <source>
        <strain evidence="3">BECK_BZ163</strain>
        <strain evidence="4">BECK_BZ164</strain>
        <strain evidence="2">BECK_BZ165</strain>
    </source>
</reference>
<dbReference type="EMBL" id="CAADEZ010000267">
    <property type="protein sequence ID" value="VFJ60593.1"/>
    <property type="molecule type" value="Genomic_DNA"/>
</dbReference>
<accession>A0A450T258</accession>
<gene>
    <name evidence="3" type="ORF">BECKFM1743A_GA0114220_1026710</name>
    <name evidence="4" type="ORF">BECKFM1743B_GA0114221_1026310</name>
    <name evidence="2" type="ORF">BECKFM1743C_GA0114222_1011910</name>
</gene>
<evidence type="ECO:0000313" key="2">
    <source>
        <dbReference type="EMBL" id="VFJ53149.1"/>
    </source>
</evidence>
<evidence type="ECO:0000313" key="3">
    <source>
        <dbReference type="EMBL" id="VFJ60593.1"/>
    </source>
</evidence>
<dbReference type="EMBL" id="CAADFL010000263">
    <property type="protein sequence ID" value="VFK13010.1"/>
    <property type="molecule type" value="Genomic_DNA"/>
</dbReference>
<organism evidence="3">
    <name type="scientific">Candidatus Kentrum sp. FM</name>
    <dbReference type="NCBI Taxonomy" id="2126340"/>
    <lineage>
        <taxon>Bacteria</taxon>
        <taxon>Pseudomonadati</taxon>
        <taxon>Pseudomonadota</taxon>
        <taxon>Gammaproteobacteria</taxon>
        <taxon>Candidatus Kentrum</taxon>
    </lineage>
</organism>
<feature type="chain" id="PRO_5036113376" evidence="1">
    <location>
        <begin position="24"/>
        <end position="100"/>
    </location>
</feature>
<keyword evidence="1" id="KW-0732">Signal</keyword>
<dbReference type="EMBL" id="CAADFA010000119">
    <property type="protein sequence ID" value="VFJ53149.1"/>
    <property type="molecule type" value="Genomic_DNA"/>
</dbReference>
<sequence length="100" mass="11211">MLNKLLALSILPLALLFCAKALADDCFCLIDEDDRIWFDCRVLQDAEPTQAKYSCTDPKATDGWSKVPEALVLKPVPDGEPPCTPCRLADVNTRLRMPYR</sequence>
<protein>
    <submittedName>
        <fullName evidence="3">Uncharacterized protein</fullName>
    </submittedName>
</protein>
<dbReference type="AlphaFoldDB" id="A0A450T258"/>
<name>A0A450T258_9GAMM</name>
<evidence type="ECO:0000256" key="1">
    <source>
        <dbReference type="SAM" id="SignalP"/>
    </source>
</evidence>
<feature type="signal peptide" evidence="1">
    <location>
        <begin position="1"/>
        <end position="23"/>
    </location>
</feature>
<proteinExistence type="predicted"/>
<evidence type="ECO:0000313" key="4">
    <source>
        <dbReference type="EMBL" id="VFK13010.1"/>
    </source>
</evidence>